<reference evidence="1" key="1">
    <citation type="submission" date="2013-07" db="EMBL/GenBank/DDBJ databases">
        <title>Sub-species coevolution in mutualistic symbiosis.</title>
        <authorList>
            <person name="Murfin K."/>
            <person name="Klassen J."/>
            <person name="Lee M."/>
            <person name="Forst S."/>
            <person name="Stock P."/>
            <person name="Goodrich-Blair H."/>
        </authorList>
    </citation>
    <scope>NUCLEOTIDE SEQUENCE [LARGE SCALE GENOMIC DNA]</scope>
    <source>
        <strain evidence="1">Intermedium</strain>
    </source>
</reference>
<dbReference type="AlphaFoldDB" id="A0A077QBQ4"/>
<organism evidence="1 2">
    <name type="scientific">Xenorhabdus bovienii str. Intermedium</name>
    <dbReference type="NCBI Taxonomy" id="1379677"/>
    <lineage>
        <taxon>Bacteria</taxon>
        <taxon>Pseudomonadati</taxon>
        <taxon>Pseudomonadota</taxon>
        <taxon>Gammaproteobacteria</taxon>
        <taxon>Enterobacterales</taxon>
        <taxon>Morganellaceae</taxon>
        <taxon>Xenorhabdus</taxon>
    </lineage>
</organism>
<protein>
    <submittedName>
        <fullName evidence="1">Uncharacterized protein</fullName>
    </submittedName>
</protein>
<sequence>MGTYFEHKETCLVARTSLEIQELIQKAADTLVQPFRSSLLRW</sequence>
<gene>
    <name evidence="1" type="ORF">XBI1_1090044</name>
</gene>
<evidence type="ECO:0000313" key="2">
    <source>
        <dbReference type="Proteomes" id="UP000028480"/>
    </source>
</evidence>
<dbReference type="EMBL" id="CBTB010000012">
    <property type="protein sequence ID" value="CDH30794.1"/>
    <property type="molecule type" value="Genomic_DNA"/>
</dbReference>
<dbReference type="HOGENOM" id="CLU_3259912_0_0_6"/>
<proteinExistence type="predicted"/>
<comment type="caution">
    <text evidence="1">The sequence shown here is derived from an EMBL/GenBank/DDBJ whole genome shotgun (WGS) entry which is preliminary data.</text>
</comment>
<accession>A0A077QBQ4</accession>
<dbReference type="Proteomes" id="UP000028480">
    <property type="component" value="Unassembled WGS sequence"/>
</dbReference>
<evidence type="ECO:0000313" key="1">
    <source>
        <dbReference type="EMBL" id="CDH30794.1"/>
    </source>
</evidence>
<name>A0A077QBQ4_XENBV</name>